<evidence type="ECO:0000256" key="3">
    <source>
        <dbReference type="ARBA" id="ARBA00022691"/>
    </source>
</evidence>
<dbReference type="GO" id="GO:0000179">
    <property type="term" value="F:rRNA (adenine-N6,N6-)-dimethyltransferase activity"/>
    <property type="evidence" value="ECO:0007669"/>
    <property type="project" value="UniProtKB-UniRule"/>
</dbReference>
<name>A0AA46TL78_9ACTN</name>
<dbReference type="EMBL" id="CP094970">
    <property type="protein sequence ID" value="UYM07336.1"/>
    <property type="molecule type" value="Genomic_DNA"/>
</dbReference>
<dbReference type="AlphaFoldDB" id="A0AA46TL78"/>
<keyword evidence="3 5" id="KW-0949">S-adenosyl-L-methionine</keyword>
<evidence type="ECO:0000256" key="5">
    <source>
        <dbReference type="PROSITE-ProRule" id="PRU01026"/>
    </source>
</evidence>
<evidence type="ECO:0000256" key="2">
    <source>
        <dbReference type="ARBA" id="ARBA00022679"/>
    </source>
</evidence>
<evidence type="ECO:0000313" key="7">
    <source>
        <dbReference type="EMBL" id="UYM07336.1"/>
    </source>
</evidence>
<comment type="similarity">
    <text evidence="5">Belongs to the class I-like SAM-binding methyltransferase superfamily. rRNA adenine N(6)-methyltransferase family.</text>
</comment>
<evidence type="ECO:0000313" key="8">
    <source>
        <dbReference type="Proteomes" id="UP001164390"/>
    </source>
</evidence>
<accession>A0AA46TL78</accession>
<keyword evidence="4 5" id="KW-0694">RNA-binding</keyword>
<dbReference type="RefSeq" id="WP_271636306.1">
    <property type="nucleotide sequence ID" value="NZ_CP094970.1"/>
</dbReference>
<feature type="binding site" evidence="5">
    <location>
        <position position="106"/>
    </location>
    <ligand>
        <name>S-adenosyl-L-methionine</name>
        <dbReference type="ChEBI" id="CHEBI:59789"/>
    </ligand>
</feature>
<feature type="binding site" evidence="5">
    <location>
        <position position="22"/>
    </location>
    <ligand>
        <name>S-adenosyl-L-methionine</name>
        <dbReference type="ChEBI" id="CHEBI:59789"/>
    </ligand>
</feature>
<dbReference type="PANTHER" id="PTHR11727:SF7">
    <property type="entry name" value="DIMETHYLADENOSINE TRANSFERASE-RELATED"/>
    <property type="match status" value="1"/>
</dbReference>
<dbReference type="InterPro" id="IPR029063">
    <property type="entry name" value="SAM-dependent_MTases_sf"/>
</dbReference>
<dbReference type="CDD" id="cd02440">
    <property type="entry name" value="AdoMet_MTases"/>
    <property type="match status" value="1"/>
</dbReference>
<dbReference type="PANTHER" id="PTHR11727">
    <property type="entry name" value="DIMETHYLADENOSINE TRANSFERASE"/>
    <property type="match status" value="1"/>
</dbReference>
<dbReference type="InterPro" id="IPR001737">
    <property type="entry name" value="KsgA/Erm"/>
</dbReference>
<feature type="binding site" evidence="5">
    <location>
        <position position="90"/>
    </location>
    <ligand>
        <name>S-adenosyl-L-methionine</name>
        <dbReference type="ChEBI" id="CHEBI:59789"/>
    </ligand>
</feature>
<dbReference type="SUPFAM" id="SSF53335">
    <property type="entry name" value="S-adenosyl-L-methionine-dependent methyltransferases"/>
    <property type="match status" value="1"/>
</dbReference>
<feature type="domain" description="Ribosomal RNA adenine methylase transferase N-terminal" evidence="6">
    <location>
        <begin position="26"/>
        <end position="181"/>
    </location>
</feature>
<keyword evidence="8" id="KW-1185">Reference proteome</keyword>
<evidence type="ECO:0000256" key="1">
    <source>
        <dbReference type="ARBA" id="ARBA00022603"/>
    </source>
</evidence>
<organism evidence="7 8">
    <name type="scientific">Solicola gregarius</name>
    <dbReference type="NCBI Taxonomy" id="2908642"/>
    <lineage>
        <taxon>Bacteria</taxon>
        <taxon>Bacillati</taxon>
        <taxon>Actinomycetota</taxon>
        <taxon>Actinomycetes</taxon>
        <taxon>Propionibacteriales</taxon>
        <taxon>Nocardioidaceae</taxon>
        <taxon>Solicola</taxon>
    </lineage>
</organism>
<evidence type="ECO:0000259" key="6">
    <source>
        <dbReference type="SMART" id="SM00650"/>
    </source>
</evidence>
<protein>
    <submittedName>
        <fullName evidence="7">Methyltransferase domain-containing protein</fullName>
    </submittedName>
</protein>
<feature type="binding site" evidence="5">
    <location>
        <position position="45"/>
    </location>
    <ligand>
        <name>S-adenosyl-L-methionine</name>
        <dbReference type="ChEBI" id="CHEBI:59789"/>
    </ligand>
</feature>
<dbReference type="KEGG" id="sgrg:L0C25_09760"/>
<dbReference type="Proteomes" id="UP001164390">
    <property type="component" value="Chromosome"/>
</dbReference>
<feature type="binding site" evidence="5">
    <location>
        <position position="20"/>
    </location>
    <ligand>
        <name>S-adenosyl-L-methionine</name>
        <dbReference type="ChEBI" id="CHEBI:59789"/>
    </ligand>
</feature>
<proteinExistence type="inferred from homology"/>
<dbReference type="GO" id="GO:0003723">
    <property type="term" value="F:RNA binding"/>
    <property type="evidence" value="ECO:0007669"/>
    <property type="project" value="UniProtKB-UniRule"/>
</dbReference>
<reference evidence="7" key="1">
    <citation type="submission" date="2022-01" db="EMBL/GenBank/DDBJ databases">
        <title>Nocardioidaceae gen. sp. A5X3R13.</title>
        <authorList>
            <person name="Lopez Marin M.A."/>
            <person name="Uhlik O."/>
        </authorList>
    </citation>
    <scope>NUCLEOTIDE SEQUENCE</scope>
    <source>
        <strain evidence="7">A5X3R13</strain>
    </source>
</reference>
<dbReference type="PROSITE" id="PS51689">
    <property type="entry name" value="SAM_RNA_A_N6_MT"/>
    <property type="match status" value="1"/>
</dbReference>
<dbReference type="SMART" id="SM00650">
    <property type="entry name" value="rADc"/>
    <property type="match status" value="1"/>
</dbReference>
<feature type="binding site" evidence="5">
    <location>
        <position position="66"/>
    </location>
    <ligand>
        <name>S-adenosyl-L-methionine</name>
        <dbReference type="ChEBI" id="CHEBI:59789"/>
    </ligand>
</feature>
<keyword evidence="1 5" id="KW-0489">Methyltransferase</keyword>
<dbReference type="InterPro" id="IPR020598">
    <property type="entry name" value="rRNA_Ade_methylase_Trfase_N"/>
</dbReference>
<evidence type="ECO:0000256" key="4">
    <source>
        <dbReference type="ARBA" id="ARBA00022884"/>
    </source>
</evidence>
<dbReference type="Gene3D" id="3.40.50.150">
    <property type="entry name" value="Vaccinia Virus protein VP39"/>
    <property type="match status" value="1"/>
</dbReference>
<dbReference type="Pfam" id="PF00398">
    <property type="entry name" value="RrnaAD"/>
    <property type="match status" value="1"/>
</dbReference>
<gene>
    <name evidence="7" type="ORF">L0C25_09760</name>
</gene>
<sequence length="181" mass="20234">MSGYGQRQHRRSTRRSWGWHPLQPEWAESVVASSDLGGRLVVDVGAGNGALTEPLVRRGARVIAVELNRDRAAALRDRFAGDAVTVVRADIAELRWPRKPFQVVASPPYNLTTQLVRRLLSLPALHSADLVLQRAAAKRLVREPVGRHAGRYTFELGMSIPRKAFNPPPKVDSVVLRIRRR</sequence>
<keyword evidence="2 5" id="KW-0808">Transferase</keyword>